<reference evidence="2 3" key="1">
    <citation type="submission" date="2018-08" db="EMBL/GenBank/DDBJ databases">
        <title>Aphanomyces genome sequencing and annotation.</title>
        <authorList>
            <person name="Minardi D."/>
            <person name="Oidtmann B."/>
            <person name="Van Der Giezen M."/>
            <person name="Studholme D.J."/>
        </authorList>
    </citation>
    <scope>NUCLEOTIDE SEQUENCE [LARGE SCALE GENOMIC DNA]</scope>
    <source>
        <strain evidence="2 3">Si</strain>
    </source>
</reference>
<feature type="compositionally biased region" description="Polar residues" evidence="1">
    <location>
        <begin position="13"/>
        <end position="23"/>
    </location>
</feature>
<feature type="region of interest" description="Disordered" evidence="1">
    <location>
        <begin position="1"/>
        <end position="23"/>
    </location>
</feature>
<organism evidence="2 3">
    <name type="scientific">Aphanomyces astaci</name>
    <name type="common">Crayfish plague agent</name>
    <dbReference type="NCBI Taxonomy" id="112090"/>
    <lineage>
        <taxon>Eukaryota</taxon>
        <taxon>Sar</taxon>
        <taxon>Stramenopiles</taxon>
        <taxon>Oomycota</taxon>
        <taxon>Saprolegniomycetes</taxon>
        <taxon>Saprolegniales</taxon>
        <taxon>Verrucalvaceae</taxon>
        <taxon>Aphanomyces</taxon>
    </lineage>
</organism>
<evidence type="ECO:0000313" key="3">
    <source>
        <dbReference type="Proteomes" id="UP000283543"/>
    </source>
</evidence>
<evidence type="ECO:0000256" key="1">
    <source>
        <dbReference type="SAM" id="MobiDB-lite"/>
    </source>
</evidence>
<gene>
    <name evidence="2" type="ORF">DYB34_007287</name>
</gene>
<dbReference type="AlphaFoldDB" id="A0A418BUA8"/>
<dbReference type="EMBL" id="QUTB01005794">
    <property type="protein sequence ID" value="RHY53323.1"/>
    <property type="molecule type" value="Genomic_DNA"/>
</dbReference>
<comment type="caution">
    <text evidence="2">The sequence shown here is derived from an EMBL/GenBank/DDBJ whole genome shotgun (WGS) entry which is preliminary data.</text>
</comment>
<accession>A0A418BUA8</accession>
<sequence>MMDSGGGVECLRTTPSHQDTTSSMDYDLDLEIAGTNFADPRIRAKTDDSTMSHTSRLTGNNNMDTPSRSFILHIDDVRVMRKRQLIPSCLFCGRVKVDKLPEWTIQFSQKELLRLHICVNWYLLCHLHRPVWMPWSLILEKRASKRCQDKDLVETY</sequence>
<name>A0A418BUA8_APHAT</name>
<evidence type="ECO:0000313" key="2">
    <source>
        <dbReference type="EMBL" id="RHY53323.1"/>
    </source>
</evidence>
<feature type="non-terminal residue" evidence="2">
    <location>
        <position position="156"/>
    </location>
</feature>
<proteinExistence type="predicted"/>
<dbReference type="Proteomes" id="UP000283543">
    <property type="component" value="Unassembled WGS sequence"/>
</dbReference>
<protein>
    <submittedName>
        <fullName evidence="2">Uncharacterized protein</fullName>
    </submittedName>
</protein>